<gene>
    <name evidence="1" type="ORF">EW145_g1942</name>
</gene>
<organism evidence="1 2">
    <name type="scientific">Phellinidium pouzarii</name>
    <dbReference type="NCBI Taxonomy" id="167371"/>
    <lineage>
        <taxon>Eukaryota</taxon>
        <taxon>Fungi</taxon>
        <taxon>Dikarya</taxon>
        <taxon>Basidiomycota</taxon>
        <taxon>Agaricomycotina</taxon>
        <taxon>Agaricomycetes</taxon>
        <taxon>Hymenochaetales</taxon>
        <taxon>Hymenochaetaceae</taxon>
        <taxon>Phellinidium</taxon>
    </lineage>
</organism>
<comment type="caution">
    <text evidence="1">The sequence shown here is derived from an EMBL/GenBank/DDBJ whole genome shotgun (WGS) entry which is preliminary data.</text>
</comment>
<name>A0A4S4LCW7_9AGAM</name>
<accession>A0A4S4LCW7</accession>
<dbReference type="Proteomes" id="UP000308199">
    <property type="component" value="Unassembled WGS sequence"/>
</dbReference>
<sequence>MKVKFPPKASRMLCEPAGIKKDSHSSYSITKDCNSLQGSDGRIINLGERKAPWLKDGEIYEHVYEDIVAPKGKCLLAWKVSILALRVMEKWRPASGL</sequence>
<dbReference type="EMBL" id="SGPK01000060">
    <property type="protein sequence ID" value="THH09529.1"/>
    <property type="molecule type" value="Genomic_DNA"/>
</dbReference>
<reference evidence="1 2" key="1">
    <citation type="submission" date="2019-02" db="EMBL/GenBank/DDBJ databases">
        <title>Genome sequencing of the rare red list fungi Phellinidium pouzarii.</title>
        <authorList>
            <person name="Buettner E."/>
            <person name="Kellner H."/>
        </authorList>
    </citation>
    <scope>NUCLEOTIDE SEQUENCE [LARGE SCALE GENOMIC DNA]</scope>
    <source>
        <strain evidence="1 2">DSM 108285</strain>
    </source>
</reference>
<evidence type="ECO:0000313" key="1">
    <source>
        <dbReference type="EMBL" id="THH09529.1"/>
    </source>
</evidence>
<protein>
    <submittedName>
        <fullName evidence="1">Uncharacterized protein</fullName>
    </submittedName>
</protein>
<proteinExistence type="predicted"/>
<dbReference type="AlphaFoldDB" id="A0A4S4LCW7"/>
<evidence type="ECO:0000313" key="2">
    <source>
        <dbReference type="Proteomes" id="UP000308199"/>
    </source>
</evidence>
<keyword evidence="2" id="KW-1185">Reference proteome</keyword>